<name>A0A0B6Y6K0_9EUPU</name>
<feature type="region of interest" description="Disordered" evidence="1">
    <location>
        <begin position="79"/>
        <end position="102"/>
    </location>
</feature>
<evidence type="ECO:0000256" key="1">
    <source>
        <dbReference type="SAM" id="MobiDB-lite"/>
    </source>
</evidence>
<evidence type="ECO:0000313" key="2">
    <source>
        <dbReference type="EMBL" id="CEK51932.1"/>
    </source>
</evidence>
<organism evidence="2">
    <name type="scientific">Arion vulgaris</name>
    <dbReference type="NCBI Taxonomy" id="1028688"/>
    <lineage>
        <taxon>Eukaryota</taxon>
        <taxon>Metazoa</taxon>
        <taxon>Spiralia</taxon>
        <taxon>Lophotrochozoa</taxon>
        <taxon>Mollusca</taxon>
        <taxon>Gastropoda</taxon>
        <taxon>Heterobranchia</taxon>
        <taxon>Euthyneura</taxon>
        <taxon>Panpulmonata</taxon>
        <taxon>Eupulmonata</taxon>
        <taxon>Stylommatophora</taxon>
        <taxon>Helicina</taxon>
        <taxon>Arionoidea</taxon>
        <taxon>Arionidae</taxon>
        <taxon>Arion</taxon>
    </lineage>
</organism>
<feature type="non-terminal residue" evidence="2">
    <location>
        <position position="153"/>
    </location>
</feature>
<sequence length="153" mass="16944">DHLKIKTVAGSNRTDDHQKVKTASGNNRTVGYQKIKATAGNNRTVGYQKIKANNDRATNHLVENIVEDNILINGPKLQLGKKSKPDANKHVTKFPEVNSRSSNEKCHPYLTVRSSNATNHDGITMTTIGCDKMDEHMEGTDSNSCEKTLQTIR</sequence>
<dbReference type="AlphaFoldDB" id="A0A0B6Y6K0"/>
<accession>A0A0B6Y6K0</accession>
<gene>
    <name evidence="2" type="primary">ORF14865</name>
</gene>
<feature type="non-terminal residue" evidence="2">
    <location>
        <position position="1"/>
    </location>
</feature>
<proteinExistence type="predicted"/>
<reference evidence="2" key="1">
    <citation type="submission" date="2014-12" db="EMBL/GenBank/DDBJ databases">
        <title>Insight into the proteome of Arion vulgaris.</title>
        <authorList>
            <person name="Aradska J."/>
            <person name="Bulat T."/>
            <person name="Smidak R."/>
            <person name="Sarate P."/>
            <person name="Gangsoo J."/>
            <person name="Sialana F."/>
            <person name="Bilban M."/>
            <person name="Lubec G."/>
        </authorList>
    </citation>
    <scope>NUCLEOTIDE SEQUENCE</scope>
    <source>
        <tissue evidence="2">Skin</tissue>
    </source>
</reference>
<dbReference type="EMBL" id="HACG01005067">
    <property type="protein sequence ID" value="CEK51932.1"/>
    <property type="molecule type" value="Transcribed_RNA"/>
</dbReference>
<protein>
    <submittedName>
        <fullName evidence="2">Uncharacterized protein</fullName>
    </submittedName>
</protein>